<keyword evidence="1" id="KW-0812">Transmembrane</keyword>
<gene>
    <name evidence="2" type="ORF">NA56DRAFT_578195</name>
</gene>
<sequence length="141" mass="16105">EDLSFCAVPAVPESWSIPAIVKQLNSFAGQLYIRTYEEYESLCGFLGLCSQPPDDHMEVVYDGFITLSNRFRSGVIMALICPFMISLVAFLRTFMALRRKGQSFTASHFGRILNGELVSREHFQGELLLSRPVLIRQYEFR</sequence>
<dbReference type="OrthoDB" id="3549376at2759"/>
<dbReference type="Proteomes" id="UP000235672">
    <property type="component" value="Unassembled WGS sequence"/>
</dbReference>
<feature type="non-terminal residue" evidence="2">
    <location>
        <position position="1"/>
    </location>
</feature>
<name>A0A2J6PV25_9HELO</name>
<keyword evidence="1" id="KW-1133">Transmembrane helix</keyword>
<dbReference type="AlphaFoldDB" id="A0A2J6PV25"/>
<evidence type="ECO:0000256" key="1">
    <source>
        <dbReference type="SAM" id="Phobius"/>
    </source>
</evidence>
<keyword evidence="1" id="KW-0472">Membrane</keyword>
<organism evidence="2 3">
    <name type="scientific">Hyaloscypha hepaticicola</name>
    <dbReference type="NCBI Taxonomy" id="2082293"/>
    <lineage>
        <taxon>Eukaryota</taxon>
        <taxon>Fungi</taxon>
        <taxon>Dikarya</taxon>
        <taxon>Ascomycota</taxon>
        <taxon>Pezizomycotina</taxon>
        <taxon>Leotiomycetes</taxon>
        <taxon>Helotiales</taxon>
        <taxon>Hyaloscyphaceae</taxon>
        <taxon>Hyaloscypha</taxon>
    </lineage>
</organism>
<keyword evidence="3" id="KW-1185">Reference proteome</keyword>
<evidence type="ECO:0000313" key="3">
    <source>
        <dbReference type="Proteomes" id="UP000235672"/>
    </source>
</evidence>
<evidence type="ECO:0000313" key="2">
    <source>
        <dbReference type="EMBL" id="PMD17872.1"/>
    </source>
</evidence>
<accession>A0A2J6PV25</accession>
<dbReference type="EMBL" id="KZ613497">
    <property type="protein sequence ID" value="PMD17872.1"/>
    <property type="molecule type" value="Genomic_DNA"/>
</dbReference>
<feature type="transmembrane region" description="Helical" evidence="1">
    <location>
        <begin position="71"/>
        <end position="91"/>
    </location>
</feature>
<protein>
    <submittedName>
        <fullName evidence="2">Uncharacterized protein</fullName>
    </submittedName>
</protein>
<reference evidence="2 3" key="1">
    <citation type="submission" date="2016-05" db="EMBL/GenBank/DDBJ databases">
        <title>A degradative enzymes factory behind the ericoid mycorrhizal symbiosis.</title>
        <authorList>
            <consortium name="DOE Joint Genome Institute"/>
            <person name="Martino E."/>
            <person name="Morin E."/>
            <person name="Grelet G."/>
            <person name="Kuo A."/>
            <person name="Kohler A."/>
            <person name="Daghino S."/>
            <person name="Barry K."/>
            <person name="Choi C."/>
            <person name="Cichocki N."/>
            <person name="Clum A."/>
            <person name="Copeland A."/>
            <person name="Hainaut M."/>
            <person name="Haridas S."/>
            <person name="Labutti K."/>
            <person name="Lindquist E."/>
            <person name="Lipzen A."/>
            <person name="Khouja H.-R."/>
            <person name="Murat C."/>
            <person name="Ohm R."/>
            <person name="Olson A."/>
            <person name="Spatafora J."/>
            <person name="Veneault-Fourrey C."/>
            <person name="Henrissat B."/>
            <person name="Grigoriev I."/>
            <person name="Martin F."/>
            <person name="Perotto S."/>
        </authorList>
    </citation>
    <scope>NUCLEOTIDE SEQUENCE [LARGE SCALE GENOMIC DNA]</scope>
    <source>
        <strain evidence="2 3">UAMH 7357</strain>
    </source>
</reference>
<proteinExistence type="predicted"/>